<dbReference type="AlphaFoldDB" id="A0A3B0VNL1"/>
<dbReference type="PANTHER" id="PTHR22893">
    <property type="entry name" value="NADH OXIDOREDUCTASE-RELATED"/>
    <property type="match status" value="1"/>
</dbReference>
<comment type="cofactor">
    <cofactor evidence="1">
        <name>FMN</name>
        <dbReference type="ChEBI" id="CHEBI:58210"/>
    </cofactor>
</comment>
<proteinExistence type="inferred from homology"/>
<dbReference type="SUPFAM" id="SSF51395">
    <property type="entry name" value="FMN-linked oxidoreductases"/>
    <property type="match status" value="1"/>
</dbReference>
<dbReference type="InterPro" id="IPR045247">
    <property type="entry name" value="Oye-like"/>
</dbReference>
<dbReference type="GO" id="GO:0005829">
    <property type="term" value="C:cytosol"/>
    <property type="evidence" value="ECO:0007669"/>
    <property type="project" value="UniProtKB-ARBA"/>
</dbReference>
<evidence type="ECO:0000313" key="5">
    <source>
        <dbReference type="EMBL" id="VAW39937.1"/>
    </source>
</evidence>
<dbReference type="GO" id="GO:0010181">
    <property type="term" value="F:FMN binding"/>
    <property type="evidence" value="ECO:0007669"/>
    <property type="project" value="InterPro"/>
</dbReference>
<protein>
    <submittedName>
        <fullName evidence="5">NADH:flavin oxidoreductase/NADH oxidase</fullName>
    </submittedName>
</protein>
<comment type="similarity">
    <text evidence="2">Belongs to the NADH:flavin oxidoreductase/NADH oxidase family.</text>
</comment>
<evidence type="ECO:0000256" key="1">
    <source>
        <dbReference type="ARBA" id="ARBA00001917"/>
    </source>
</evidence>
<reference evidence="5" key="1">
    <citation type="submission" date="2018-06" db="EMBL/GenBank/DDBJ databases">
        <authorList>
            <person name="Zhirakovskaya E."/>
        </authorList>
    </citation>
    <scope>NUCLEOTIDE SEQUENCE</scope>
</reference>
<evidence type="ECO:0000256" key="3">
    <source>
        <dbReference type="ARBA" id="ARBA00023002"/>
    </source>
</evidence>
<keyword evidence="3" id="KW-0560">Oxidoreductase</keyword>
<evidence type="ECO:0000259" key="4">
    <source>
        <dbReference type="Pfam" id="PF00724"/>
    </source>
</evidence>
<dbReference type="PANTHER" id="PTHR22893:SF55">
    <property type="entry name" value="OXIDOREDUCTASE-RELATED"/>
    <property type="match status" value="1"/>
</dbReference>
<dbReference type="FunFam" id="3.20.20.70:FF:000059">
    <property type="entry name" value="N-ethylmaleimide reductase, FMN-linked"/>
    <property type="match status" value="1"/>
</dbReference>
<dbReference type="CDD" id="cd02933">
    <property type="entry name" value="OYE_like_FMN"/>
    <property type="match status" value="1"/>
</dbReference>
<sequence>MAKSSFFALEYSFSVKHYLLWENMKNLLFETYKLNSSITLANKIVMAPLTRCFADNDLVPTNKIAQYYARRADAGLIISEATIIDPLGQGYPNTPGIYTDAQIEGWKLVTNAVHQQGGKIFCQLWHTGRVAHSIYTKQQPVAPSAVAWHGKVPRTADLEYEMPHALTTQAVKQLVQKYIAAAKNAIKAGFDGVEIHGANGYLIDQFLRQDTNKRSDEYGGSETNRARFALEIVTGIIAAIGADKVGIRLSPQAYVHLEYTNGDEQTYEYLLQQLSKKSICYVHLGAFNDQYIFDYLDDSKASAFIRKHYQGTFITCGSYTVATATTAIKNKQADLVAIGRAFIANPDFIAKAKSNSEMIEYDMQMLGELS</sequence>
<dbReference type="EMBL" id="UOEW01000251">
    <property type="protein sequence ID" value="VAW39937.1"/>
    <property type="molecule type" value="Genomic_DNA"/>
</dbReference>
<dbReference type="Gene3D" id="3.20.20.70">
    <property type="entry name" value="Aldolase class I"/>
    <property type="match status" value="1"/>
</dbReference>
<gene>
    <name evidence="5" type="ORF">MNBD_GAMMA01-861</name>
</gene>
<dbReference type="InterPro" id="IPR013785">
    <property type="entry name" value="Aldolase_TIM"/>
</dbReference>
<name>A0A3B0VNL1_9ZZZZ</name>
<dbReference type="InterPro" id="IPR001155">
    <property type="entry name" value="OxRdtase_FMN_N"/>
</dbReference>
<evidence type="ECO:0000256" key="2">
    <source>
        <dbReference type="ARBA" id="ARBA00005979"/>
    </source>
</evidence>
<feature type="domain" description="NADH:flavin oxidoreductase/NADH oxidase N-terminal" evidence="4">
    <location>
        <begin position="28"/>
        <end position="356"/>
    </location>
</feature>
<dbReference type="GO" id="GO:0016628">
    <property type="term" value="F:oxidoreductase activity, acting on the CH-CH group of donors, NAD or NADP as acceptor"/>
    <property type="evidence" value="ECO:0007669"/>
    <property type="project" value="UniProtKB-ARBA"/>
</dbReference>
<accession>A0A3B0VNL1</accession>
<dbReference type="Pfam" id="PF00724">
    <property type="entry name" value="Oxidored_FMN"/>
    <property type="match status" value="1"/>
</dbReference>
<organism evidence="5">
    <name type="scientific">hydrothermal vent metagenome</name>
    <dbReference type="NCBI Taxonomy" id="652676"/>
    <lineage>
        <taxon>unclassified sequences</taxon>
        <taxon>metagenomes</taxon>
        <taxon>ecological metagenomes</taxon>
    </lineage>
</organism>